<organism evidence="3 4">
    <name type="scientific">Rudaeicoccus suwonensis</name>
    <dbReference type="NCBI Taxonomy" id="657409"/>
    <lineage>
        <taxon>Bacteria</taxon>
        <taxon>Bacillati</taxon>
        <taxon>Actinomycetota</taxon>
        <taxon>Actinomycetes</taxon>
        <taxon>Micrococcales</taxon>
        <taxon>Dermacoccaceae</taxon>
        <taxon>Rudaeicoccus</taxon>
    </lineage>
</organism>
<keyword evidence="4" id="KW-1185">Reference proteome</keyword>
<feature type="domain" description="Bulb-type lectin" evidence="2">
    <location>
        <begin position="70"/>
        <end position="195"/>
    </location>
</feature>
<dbReference type="EMBL" id="VIVQ01000001">
    <property type="protein sequence ID" value="TWE11673.1"/>
    <property type="molecule type" value="Genomic_DNA"/>
</dbReference>
<name>A0A561E7S9_9MICO</name>
<dbReference type="PROSITE" id="PS51318">
    <property type="entry name" value="TAT"/>
    <property type="match status" value="1"/>
</dbReference>
<reference evidence="3 4" key="1">
    <citation type="submission" date="2019-06" db="EMBL/GenBank/DDBJ databases">
        <title>Sequencing the genomes of 1000 actinobacteria strains.</title>
        <authorList>
            <person name="Klenk H.-P."/>
        </authorList>
    </citation>
    <scope>NUCLEOTIDE SEQUENCE [LARGE SCALE GENOMIC DNA]</scope>
    <source>
        <strain evidence="3 4">DSM 19560</strain>
    </source>
</reference>
<evidence type="ECO:0000313" key="4">
    <source>
        <dbReference type="Proteomes" id="UP000318297"/>
    </source>
</evidence>
<evidence type="ECO:0000256" key="1">
    <source>
        <dbReference type="SAM" id="SignalP"/>
    </source>
</evidence>
<feature type="chain" id="PRO_5021804074" evidence="1">
    <location>
        <begin position="36"/>
        <end position="318"/>
    </location>
</feature>
<gene>
    <name evidence="3" type="ORF">BKA23_0454</name>
</gene>
<keyword evidence="1" id="KW-0732">Signal</keyword>
<dbReference type="GO" id="GO:0030246">
    <property type="term" value="F:carbohydrate binding"/>
    <property type="evidence" value="ECO:0007669"/>
    <property type="project" value="UniProtKB-KW"/>
</dbReference>
<dbReference type="Proteomes" id="UP000318297">
    <property type="component" value="Unassembled WGS sequence"/>
</dbReference>
<dbReference type="SUPFAM" id="SSF51110">
    <property type="entry name" value="alpha-D-mannose-specific plant lectins"/>
    <property type="match status" value="2"/>
</dbReference>
<dbReference type="InterPro" id="IPR006311">
    <property type="entry name" value="TAT_signal"/>
</dbReference>
<dbReference type="AlphaFoldDB" id="A0A561E7S9"/>
<dbReference type="InterPro" id="IPR036426">
    <property type="entry name" value="Bulb-type_lectin_dom_sf"/>
</dbReference>
<sequence length="318" mass="32990">MRISRRSLKLKALMSATAVATALSVAALASPTASAETGTTGASSYVRSAAEHHRLSAAAKAFDGGIPQAPASLTACNNIKSSAQIPLLVSTNESYAFVVTPGAAMVLQDLRLPNAADYGDLALPTWVVFNGSTSWEDDTMLALYCNGDLAVRAQSGALIWHSNTAGKGGKKVTISNSGNIVMTNAAGAVVWQSGSRAEALTANHILPSNQFLQFWAYGVGEGTQQTRLSMYTNGDLAFSVNGKVVWHSKTKVPGSHAALTTRGQLMVISPAGKLQWSSKNGGGSLNTAFDTSSGTIFVADDDGTPIWQVPGTNLGEVG</sequence>
<proteinExistence type="predicted"/>
<evidence type="ECO:0000259" key="2">
    <source>
        <dbReference type="PROSITE" id="PS50927"/>
    </source>
</evidence>
<dbReference type="Gene3D" id="2.90.10.10">
    <property type="entry name" value="Bulb-type lectin domain"/>
    <property type="match status" value="2"/>
</dbReference>
<keyword evidence="3" id="KW-0430">Lectin</keyword>
<feature type="signal peptide" evidence="1">
    <location>
        <begin position="1"/>
        <end position="35"/>
    </location>
</feature>
<comment type="caution">
    <text evidence="3">The sequence shown here is derived from an EMBL/GenBank/DDBJ whole genome shotgun (WGS) entry which is preliminary data.</text>
</comment>
<dbReference type="RefSeq" id="WP_170226332.1">
    <property type="nucleotide sequence ID" value="NZ_VIVQ01000001.1"/>
</dbReference>
<dbReference type="PROSITE" id="PS50927">
    <property type="entry name" value="BULB_LECTIN"/>
    <property type="match status" value="1"/>
</dbReference>
<evidence type="ECO:0000313" key="3">
    <source>
        <dbReference type="EMBL" id="TWE11673.1"/>
    </source>
</evidence>
<protein>
    <submittedName>
        <fullName evidence="3">D-mannose binding lectin</fullName>
    </submittedName>
</protein>
<accession>A0A561E7S9</accession>
<dbReference type="InterPro" id="IPR001480">
    <property type="entry name" value="Bulb-type_lectin_dom"/>
</dbReference>